<feature type="region of interest" description="Disordered" evidence="1">
    <location>
        <begin position="1"/>
        <end position="65"/>
    </location>
</feature>
<dbReference type="Proteomes" id="UP000177622">
    <property type="component" value="Unassembled WGS sequence"/>
</dbReference>
<dbReference type="EMBL" id="LXJU01000014">
    <property type="protein sequence ID" value="OGE51118.1"/>
    <property type="molecule type" value="Genomic_DNA"/>
</dbReference>
<name>A0A1F5LD30_PENAI</name>
<comment type="caution">
    <text evidence="2">The sequence shown here is derived from an EMBL/GenBank/DDBJ whole genome shotgun (WGS) entry which is preliminary data.</text>
</comment>
<feature type="compositionally biased region" description="Basic residues" evidence="1">
    <location>
        <begin position="26"/>
        <end position="38"/>
    </location>
</feature>
<organism evidence="2 3">
    <name type="scientific">Penicillium arizonense</name>
    <dbReference type="NCBI Taxonomy" id="1835702"/>
    <lineage>
        <taxon>Eukaryota</taxon>
        <taxon>Fungi</taxon>
        <taxon>Dikarya</taxon>
        <taxon>Ascomycota</taxon>
        <taxon>Pezizomycotina</taxon>
        <taxon>Eurotiomycetes</taxon>
        <taxon>Eurotiomycetidae</taxon>
        <taxon>Eurotiales</taxon>
        <taxon>Aspergillaceae</taxon>
        <taxon>Penicillium</taxon>
    </lineage>
</organism>
<evidence type="ECO:0000313" key="2">
    <source>
        <dbReference type="EMBL" id="OGE51118.1"/>
    </source>
</evidence>
<proteinExistence type="predicted"/>
<feature type="compositionally biased region" description="Polar residues" evidence="1">
    <location>
        <begin position="53"/>
        <end position="65"/>
    </location>
</feature>
<accession>A0A1F5LD30</accession>
<dbReference type="OrthoDB" id="4167490at2759"/>
<keyword evidence="3" id="KW-1185">Reference proteome</keyword>
<dbReference type="AlphaFoldDB" id="A0A1F5LD30"/>
<dbReference type="RefSeq" id="XP_022486563.1">
    <property type="nucleotide sequence ID" value="XM_022633639.1"/>
</dbReference>
<dbReference type="GeneID" id="34578373"/>
<protein>
    <submittedName>
        <fullName evidence="2">Uncharacterized protein</fullName>
    </submittedName>
</protein>
<evidence type="ECO:0000313" key="3">
    <source>
        <dbReference type="Proteomes" id="UP000177622"/>
    </source>
</evidence>
<gene>
    <name evidence="2" type="ORF">PENARI_c014G11815</name>
</gene>
<dbReference type="STRING" id="1835702.A0A1F5LD30"/>
<evidence type="ECO:0000256" key="1">
    <source>
        <dbReference type="SAM" id="MobiDB-lite"/>
    </source>
</evidence>
<sequence>MSAPYKDVLVSKLAPDTQTSTASGTTKRRPGRRFKKPTSSRSSRSRSGPYDRPSNSPATTIPQSPTRTLSILEALPVEVIEHIFLYSLELNFPRASPFLYRALSREHIYRALILLAFWDDPPSYPRSRAIDRLLVPLQYVPLSLDERTTLQEAVFKCKWCTVDRVREQVPVMQTLTINRHWINAGIVTKANQQADFEKFLLRKDDSVRVFYGTGKPTRRLRGFLKEQTGPRFSQLAPHAEDEGIQDYELHVMPMVNTEIRCPSLSSLINFPALELRSFPPHLLRGRSNGFSPDDSAFLEMLRITSCNWTSGKTSVMPQTLTLVDRGALHEGVDNAIRHQNFSALVTLLKIDEYTFRYKAGTHGRTFYTIPSGHFVTVTRYGRDDPSLNVAFMNALVRANAESLPHNSPEITQWIIDQVDLAQRNPSRYRSCGNFARWLSHYLIRMPRMLGDIQVNMENPLFVHGQLNPTDYEGSLYKDQVIGSGEGAAEIPGNWFPESWFLRDHYWMKKFGPFPP</sequence>
<reference evidence="2 3" key="1">
    <citation type="journal article" date="2016" name="Sci. Rep.">
        <title>Penicillium arizonense, a new, genome sequenced fungal species, reveals a high chemical diversity in secreted metabolites.</title>
        <authorList>
            <person name="Grijseels S."/>
            <person name="Nielsen J.C."/>
            <person name="Randelovic M."/>
            <person name="Nielsen J."/>
            <person name="Nielsen K.F."/>
            <person name="Workman M."/>
            <person name="Frisvad J.C."/>
        </authorList>
    </citation>
    <scope>NUCLEOTIDE SEQUENCE [LARGE SCALE GENOMIC DNA]</scope>
    <source>
        <strain evidence="2 3">CBS 141311</strain>
    </source>
</reference>
<feature type="compositionally biased region" description="Polar residues" evidence="1">
    <location>
        <begin position="16"/>
        <end position="25"/>
    </location>
</feature>